<name>A0A1I2IQR8_9ACTN</name>
<feature type="transmembrane region" description="Helical" evidence="1">
    <location>
        <begin position="197"/>
        <end position="216"/>
    </location>
</feature>
<feature type="transmembrane region" description="Helical" evidence="1">
    <location>
        <begin position="42"/>
        <end position="66"/>
    </location>
</feature>
<evidence type="ECO:0000313" key="2">
    <source>
        <dbReference type="EMBL" id="SFF42861.1"/>
    </source>
</evidence>
<proteinExistence type="predicted"/>
<dbReference type="OrthoDB" id="3297477at2"/>
<dbReference type="PANTHER" id="PTHR37305:SF1">
    <property type="entry name" value="MEMBRANE PROTEIN"/>
    <property type="match status" value="1"/>
</dbReference>
<feature type="transmembrane region" description="Helical" evidence="1">
    <location>
        <begin position="168"/>
        <end position="190"/>
    </location>
</feature>
<dbReference type="GO" id="GO:0005886">
    <property type="term" value="C:plasma membrane"/>
    <property type="evidence" value="ECO:0007669"/>
    <property type="project" value="UniProtKB-SubCell"/>
</dbReference>
<dbReference type="PANTHER" id="PTHR37305">
    <property type="entry name" value="INTEGRAL MEMBRANE PROTEIN-RELATED"/>
    <property type="match status" value="1"/>
</dbReference>
<feature type="transmembrane region" description="Helical" evidence="1">
    <location>
        <begin position="255"/>
        <end position="276"/>
    </location>
</feature>
<feature type="transmembrane region" description="Helical" evidence="1">
    <location>
        <begin position="78"/>
        <end position="101"/>
    </location>
</feature>
<dbReference type="RefSeq" id="WP_092201231.1">
    <property type="nucleotide sequence ID" value="NZ_FOND01000013.1"/>
</dbReference>
<dbReference type="AlphaFoldDB" id="A0A1I2IQR8"/>
<dbReference type="Proteomes" id="UP000198589">
    <property type="component" value="Unassembled WGS sequence"/>
</dbReference>
<keyword evidence="1" id="KW-0472">Membrane</keyword>
<accession>A0A1I2IQR8</accession>
<keyword evidence="1" id="KW-1133">Transmembrane helix</keyword>
<gene>
    <name evidence="2" type="ORF">SAMN05216574_113118</name>
</gene>
<keyword evidence="3" id="KW-1185">Reference proteome</keyword>
<feature type="transmembrane region" description="Helical" evidence="1">
    <location>
        <begin position="122"/>
        <end position="148"/>
    </location>
</feature>
<sequence length="281" mass="28620">MSTAVTAATATATEQQVAVSPVTFPRVLHSEWIKLWSLRSTYWSVVATVLAMVLIATVMALAAAVGAAGADDAPGGEAAIGLGYTFAQVVVAVLGALMITGEYSTGMIRSSLAAAPRRTPVLAAKAVLIAAVGFLLGVLGVALAYLVTLPVLGGQDAADLADPEVQRIFWGTGLYLAGVGLLGLGLGALIRHTAGAITAALGVLLLLSTVVQLLMLTSDWFTGVYPYLPSTAGERIASPEVTAAVDGGPVVLAPWTGFAVFMAYVAVTLIGAAVSLRRRDA</sequence>
<protein>
    <submittedName>
        <fullName evidence="2">ABC-2 type transport system permease protein</fullName>
    </submittedName>
</protein>
<dbReference type="STRING" id="1798228.SAMN05216574_113118"/>
<evidence type="ECO:0000256" key="1">
    <source>
        <dbReference type="SAM" id="Phobius"/>
    </source>
</evidence>
<keyword evidence="1" id="KW-0812">Transmembrane</keyword>
<dbReference type="GO" id="GO:0140359">
    <property type="term" value="F:ABC-type transporter activity"/>
    <property type="evidence" value="ECO:0007669"/>
    <property type="project" value="InterPro"/>
</dbReference>
<reference evidence="3" key="1">
    <citation type="submission" date="2016-10" db="EMBL/GenBank/DDBJ databases">
        <authorList>
            <person name="Varghese N."/>
            <person name="Submissions S."/>
        </authorList>
    </citation>
    <scope>NUCLEOTIDE SEQUENCE [LARGE SCALE GENOMIC DNA]</scope>
    <source>
        <strain evidence="3">DSM 46838</strain>
    </source>
</reference>
<dbReference type="EMBL" id="FOND01000013">
    <property type="protein sequence ID" value="SFF42861.1"/>
    <property type="molecule type" value="Genomic_DNA"/>
</dbReference>
<evidence type="ECO:0000313" key="3">
    <source>
        <dbReference type="Proteomes" id="UP000198589"/>
    </source>
</evidence>
<organism evidence="2 3">
    <name type="scientific">Blastococcus tunisiensis</name>
    <dbReference type="NCBI Taxonomy" id="1798228"/>
    <lineage>
        <taxon>Bacteria</taxon>
        <taxon>Bacillati</taxon>
        <taxon>Actinomycetota</taxon>
        <taxon>Actinomycetes</taxon>
        <taxon>Geodermatophilales</taxon>
        <taxon>Geodermatophilaceae</taxon>
        <taxon>Blastococcus</taxon>
    </lineage>
</organism>
<dbReference type="Pfam" id="PF12679">
    <property type="entry name" value="ABC2_membrane_2"/>
    <property type="match status" value="1"/>
</dbReference>